<dbReference type="Pfam" id="PF05231">
    <property type="entry name" value="MASE1"/>
    <property type="match status" value="1"/>
</dbReference>
<feature type="domain" description="PAC" evidence="8">
    <location>
        <begin position="378"/>
        <end position="430"/>
    </location>
</feature>
<dbReference type="InterPro" id="IPR000014">
    <property type="entry name" value="PAS"/>
</dbReference>
<dbReference type="NCBIfam" id="TIGR00254">
    <property type="entry name" value="GGDEF"/>
    <property type="match status" value="1"/>
</dbReference>
<evidence type="ECO:0000313" key="10">
    <source>
        <dbReference type="EMBL" id="GGA54867.1"/>
    </source>
</evidence>
<dbReference type="PROSITE" id="PS50887">
    <property type="entry name" value="GGDEF"/>
    <property type="match status" value="1"/>
</dbReference>
<dbReference type="Proteomes" id="UP000627464">
    <property type="component" value="Unassembled WGS sequence"/>
</dbReference>
<organism evidence="10 11">
    <name type="scientific">Hafnia psychrotolerans</name>
    <dbReference type="NCBI Taxonomy" id="1477018"/>
    <lineage>
        <taxon>Bacteria</taxon>
        <taxon>Pseudomonadati</taxon>
        <taxon>Pseudomonadota</taxon>
        <taxon>Gammaproteobacteria</taxon>
        <taxon>Enterobacterales</taxon>
        <taxon>Hafniaceae</taxon>
        <taxon>Hafnia</taxon>
    </lineage>
</organism>
<dbReference type="InterPro" id="IPR029787">
    <property type="entry name" value="Nucleotide_cyclase"/>
</dbReference>
<dbReference type="NCBIfam" id="TIGR00229">
    <property type="entry name" value="sensory_box"/>
    <property type="match status" value="2"/>
</dbReference>
<feature type="domain" description="PAS" evidence="7">
    <location>
        <begin position="304"/>
        <end position="374"/>
    </location>
</feature>
<evidence type="ECO:0000256" key="6">
    <source>
        <dbReference type="SAM" id="Phobius"/>
    </source>
</evidence>
<dbReference type="EMBL" id="BMFZ01000009">
    <property type="protein sequence ID" value="GGA54867.1"/>
    <property type="molecule type" value="Genomic_DNA"/>
</dbReference>
<evidence type="ECO:0000256" key="1">
    <source>
        <dbReference type="ARBA" id="ARBA00004651"/>
    </source>
</evidence>
<evidence type="ECO:0000313" key="11">
    <source>
        <dbReference type="Proteomes" id="UP000627464"/>
    </source>
</evidence>
<evidence type="ECO:0000259" key="9">
    <source>
        <dbReference type="PROSITE" id="PS50887"/>
    </source>
</evidence>
<dbReference type="PANTHER" id="PTHR44757:SF4">
    <property type="entry name" value="DIGUANYLATE CYCLASE DGCE-RELATED"/>
    <property type="match status" value="1"/>
</dbReference>
<feature type="transmembrane region" description="Helical" evidence="6">
    <location>
        <begin position="160"/>
        <end position="182"/>
    </location>
</feature>
<comment type="caution">
    <text evidence="10">The sequence shown here is derived from an EMBL/GenBank/DDBJ whole genome shotgun (WGS) entry which is preliminary data.</text>
</comment>
<evidence type="ECO:0000256" key="2">
    <source>
        <dbReference type="ARBA" id="ARBA00022475"/>
    </source>
</evidence>
<dbReference type="Gene3D" id="3.30.450.20">
    <property type="entry name" value="PAS domain"/>
    <property type="match status" value="2"/>
</dbReference>
<dbReference type="InterPro" id="IPR001610">
    <property type="entry name" value="PAC"/>
</dbReference>
<dbReference type="RefSeq" id="WP_188474628.1">
    <property type="nucleotide sequence ID" value="NZ_BMFZ01000009.1"/>
</dbReference>
<keyword evidence="5 6" id="KW-0472">Membrane</keyword>
<dbReference type="Pfam" id="PF13426">
    <property type="entry name" value="PAS_9"/>
    <property type="match status" value="1"/>
</dbReference>
<feature type="transmembrane region" description="Helical" evidence="6">
    <location>
        <begin position="124"/>
        <end position="148"/>
    </location>
</feature>
<dbReference type="InterPro" id="IPR013767">
    <property type="entry name" value="PAS_fold"/>
</dbReference>
<feature type="transmembrane region" description="Helical" evidence="6">
    <location>
        <begin position="43"/>
        <end position="60"/>
    </location>
</feature>
<dbReference type="PROSITE" id="PS50113">
    <property type="entry name" value="PAC"/>
    <property type="match status" value="1"/>
</dbReference>
<accession>A0ABQ1H1Q1</accession>
<feature type="transmembrane region" description="Helical" evidence="6">
    <location>
        <begin position="273"/>
        <end position="291"/>
    </location>
</feature>
<dbReference type="InterPro" id="IPR000700">
    <property type="entry name" value="PAS-assoc_C"/>
</dbReference>
<dbReference type="InterPro" id="IPR035965">
    <property type="entry name" value="PAS-like_dom_sf"/>
</dbReference>
<dbReference type="InterPro" id="IPR043128">
    <property type="entry name" value="Rev_trsase/Diguanyl_cyclase"/>
</dbReference>
<dbReference type="SUPFAM" id="SSF55785">
    <property type="entry name" value="PYP-like sensor domain (PAS domain)"/>
    <property type="match status" value="2"/>
</dbReference>
<dbReference type="SMART" id="SM00086">
    <property type="entry name" value="PAC"/>
    <property type="match status" value="2"/>
</dbReference>
<dbReference type="SMART" id="SM00267">
    <property type="entry name" value="GGDEF"/>
    <property type="match status" value="1"/>
</dbReference>
<dbReference type="InterPro" id="IPR052155">
    <property type="entry name" value="Biofilm_reg_signaling"/>
</dbReference>
<dbReference type="InterPro" id="IPR007895">
    <property type="entry name" value="MASE1"/>
</dbReference>
<evidence type="ECO:0000259" key="8">
    <source>
        <dbReference type="PROSITE" id="PS50113"/>
    </source>
</evidence>
<feature type="domain" description="PAS" evidence="7">
    <location>
        <begin position="438"/>
        <end position="490"/>
    </location>
</feature>
<evidence type="ECO:0008006" key="12">
    <source>
        <dbReference type="Google" id="ProtNLM"/>
    </source>
</evidence>
<gene>
    <name evidence="10" type="ORF">GCM10011328_32930</name>
</gene>
<feature type="transmembrane region" description="Helical" evidence="6">
    <location>
        <begin position="67"/>
        <end position="88"/>
    </location>
</feature>
<protein>
    <recommendedName>
        <fullName evidence="12">Diguanylate cyclase</fullName>
    </recommendedName>
</protein>
<keyword evidence="11" id="KW-1185">Reference proteome</keyword>
<evidence type="ECO:0000256" key="3">
    <source>
        <dbReference type="ARBA" id="ARBA00022692"/>
    </source>
</evidence>
<sequence length="743" mass="83816">MEKNMLSLFSASQNIWKVLLALGFSIGVLALVCMKFVQQTSNLASVWLPTALLITVLFHYRYRDWIPLFCAAALGLAAAQTLAGAPFLSYWPYILNNFIEAGICVLLLRKLLPAQDPLSGPTNWIKFLAVAVIFSPLLSSAISTLLIMHSHSARELKQHFATWYISEAVGVLSLAQFGLIYQRGYWQQLGHSRRLYKLLLTLVLTLLSGFLALKWLPYPFAFIILPLLWTAARLPRVEAFFIFLCMTLMITLLQSTGSISVKLHFTPFPESLLFTPLILILLPANAMAMAMHALRVEKSYITQSESRFRNAMEYSAIGMALVSPLGKWLQVNKSLCNLLGYEANDFKTLTVQEIVDPEDLSKDQSLLQQLLDGEIQSYQIEKRYLCRNGERVWALLAMSLVRDDNQNPLYFISQIKDISELKRTEITNKRLSEALHEEKERLYITLNAINEAVISTDRHMNITFMNPVAEKMTGWAEPQAQGKLVSSIVHISVGRDGPRVDNLMQFEINKNLPLSVDQSLILHGHHTGQFDVQVAVSQLRTLKDDPIGIVLVIQNVSKSRELMRQLSYTASHDLLTGLSNRGSFEESLKSALQLTADKHQHHSLAFIDLDYFKAINDTAGHAAGDELLRQLSYLMQDQIRNSDKLARLGGDEFALILFNCPQEQGLQVIRQLVRKINEFQFTWNNQLYRIGASAGITRIVDTSVNGSEYMAQADVACYTAKNSGRGQVFNYEAQQKRLSPRPI</sequence>
<comment type="subcellular location">
    <subcellularLocation>
        <location evidence="1">Cell membrane</location>
        <topology evidence="1">Multi-pass membrane protein</topology>
    </subcellularLocation>
</comment>
<dbReference type="CDD" id="cd00130">
    <property type="entry name" value="PAS"/>
    <property type="match status" value="2"/>
</dbReference>
<evidence type="ECO:0000256" key="5">
    <source>
        <dbReference type="ARBA" id="ARBA00023136"/>
    </source>
</evidence>
<dbReference type="SUPFAM" id="SSF55073">
    <property type="entry name" value="Nucleotide cyclase"/>
    <property type="match status" value="1"/>
</dbReference>
<proteinExistence type="predicted"/>
<dbReference type="SMART" id="SM00091">
    <property type="entry name" value="PAS"/>
    <property type="match status" value="2"/>
</dbReference>
<reference evidence="11" key="1">
    <citation type="journal article" date="2019" name="Int. J. Syst. Evol. Microbiol.">
        <title>The Global Catalogue of Microorganisms (GCM) 10K type strain sequencing project: providing services to taxonomists for standard genome sequencing and annotation.</title>
        <authorList>
            <consortium name="The Broad Institute Genomics Platform"/>
            <consortium name="The Broad Institute Genome Sequencing Center for Infectious Disease"/>
            <person name="Wu L."/>
            <person name="Ma J."/>
        </authorList>
    </citation>
    <scope>NUCLEOTIDE SEQUENCE [LARGE SCALE GENOMIC DNA]</scope>
    <source>
        <strain evidence="11">CGMCC 1.12806</strain>
    </source>
</reference>
<dbReference type="Pfam" id="PF00990">
    <property type="entry name" value="GGDEF"/>
    <property type="match status" value="1"/>
</dbReference>
<feature type="domain" description="GGDEF" evidence="9">
    <location>
        <begin position="600"/>
        <end position="733"/>
    </location>
</feature>
<feature type="transmembrane region" description="Helical" evidence="6">
    <location>
        <begin position="241"/>
        <end position="261"/>
    </location>
</feature>
<dbReference type="Gene3D" id="3.30.70.270">
    <property type="match status" value="1"/>
</dbReference>
<evidence type="ECO:0000259" key="7">
    <source>
        <dbReference type="PROSITE" id="PS50112"/>
    </source>
</evidence>
<dbReference type="PANTHER" id="PTHR44757">
    <property type="entry name" value="DIGUANYLATE CYCLASE DGCP"/>
    <property type="match status" value="1"/>
</dbReference>
<dbReference type="CDD" id="cd01949">
    <property type="entry name" value="GGDEF"/>
    <property type="match status" value="1"/>
</dbReference>
<keyword evidence="2" id="KW-1003">Cell membrane</keyword>
<dbReference type="InterPro" id="IPR000160">
    <property type="entry name" value="GGDEF_dom"/>
</dbReference>
<feature type="transmembrane region" description="Helical" evidence="6">
    <location>
        <begin position="15"/>
        <end position="37"/>
    </location>
</feature>
<name>A0ABQ1H1Q1_9GAMM</name>
<keyword evidence="3 6" id="KW-0812">Transmembrane</keyword>
<keyword evidence="4 6" id="KW-1133">Transmembrane helix</keyword>
<dbReference type="Pfam" id="PF00989">
    <property type="entry name" value="PAS"/>
    <property type="match status" value="1"/>
</dbReference>
<evidence type="ECO:0000256" key="4">
    <source>
        <dbReference type="ARBA" id="ARBA00022989"/>
    </source>
</evidence>
<dbReference type="PROSITE" id="PS50112">
    <property type="entry name" value="PAS"/>
    <property type="match status" value="2"/>
</dbReference>